<dbReference type="InterPro" id="IPR015883">
    <property type="entry name" value="Glyco_hydro_20_cat"/>
</dbReference>
<dbReference type="PANTHER" id="PTHR22600:SF57">
    <property type="entry name" value="BETA-N-ACETYLHEXOSAMINIDASE"/>
    <property type="match status" value="1"/>
</dbReference>
<feature type="domain" description="Chitobiase C-terminal" evidence="8">
    <location>
        <begin position="738"/>
        <end position="819"/>
    </location>
</feature>
<dbReference type="Gene3D" id="2.60.40.10">
    <property type="entry name" value="Immunoglobulins"/>
    <property type="match status" value="1"/>
</dbReference>
<evidence type="ECO:0000256" key="4">
    <source>
        <dbReference type="ARBA" id="ARBA00022801"/>
    </source>
</evidence>
<dbReference type="EC" id="3.2.1.52" evidence="3"/>
<dbReference type="InterPro" id="IPR004867">
    <property type="entry name" value="CHB_C_dom"/>
</dbReference>
<gene>
    <name evidence="9" type="ORF">ACFSQ6_07995</name>
</gene>
<organism evidence="9 10">
    <name type="scientific">Sphingobacterium populi</name>
    <dbReference type="NCBI Taxonomy" id="1812824"/>
    <lineage>
        <taxon>Bacteria</taxon>
        <taxon>Pseudomonadati</taxon>
        <taxon>Bacteroidota</taxon>
        <taxon>Sphingobacteriia</taxon>
        <taxon>Sphingobacteriales</taxon>
        <taxon>Sphingobacteriaceae</taxon>
        <taxon>Sphingobacterium</taxon>
    </lineage>
</organism>
<comment type="similarity">
    <text evidence="2">Belongs to the glycosyl hydrolase 20 family.</text>
</comment>
<name>A0ABW5UBX7_9SPHI</name>
<dbReference type="InterPro" id="IPR014756">
    <property type="entry name" value="Ig_E-set"/>
</dbReference>
<dbReference type="InterPro" id="IPR025705">
    <property type="entry name" value="Beta_hexosaminidase_sua/sub"/>
</dbReference>
<dbReference type="Gene3D" id="3.30.379.10">
    <property type="entry name" value="Chitobiase/beta-hexosaminidase domain 2-like"/>
    <property type="match status" value="1"/>
</dbReference>
<dbReference type="Pfam" id="PF00728">
    <property type="entry name" value="Glyco_hydro_20"/>
    <property type="match status" value="1"/>
</dbReference>
<dbReference type="InterPro" id="IPR015882">
    <property type="entry name" value="HEX_bac_N"/>
</dbReference>
<dbReference type="InterPro" id="IPR012291">
    <property type="entry name" value="CBM2_carb-bd_dom_sf"/>
</dbReference>
<keyword evidence="5" id="KW-0326">Glycosidase</keyword>
<evidence type="ECO:0000256" key="5">
    <source>
        <dbReference type="ARBA" id="ARBA00023295"/>
    </source>
</evidence>
<evidence type="ECO:0000313" key="10">
    <source>
        <dbReference type="Proteomes" id="UP001597418"/>
    </source>
</evidence>
<dbReference type="PRINTS" id="PR00738">
    <property type="entry name" value="GLHYDRLASE20"/>
</dbReference>
<dbReference type="SUPFAM" id="SSF81296">
    <property type="entry name" value="E set domains"/>
    <property type="match status" value="1"/>
</dbReference>
<evidence type="ECO:0000259" key="7">
    <source>
        <dbReference type="Pfam" id="PF02838"/>
    </source>
</evidence>
<evidence type="ECO:0000256" key="1">
    <source>
        <dbReference type="ARBA" id="ARBA00001231"/>
    </source>
</evidence>
<dbReference type="Gene3D" id="3.20.20.80">
    <property type="entry name" value="Glycosidases"/>
    <property type="match status" value="1"/>
</dbReference>
<dbReference type="InterPro" id="IPR017853">
    <property type="entry name" value="GH"/>
</dbReference>
<dbReference type="InterPro" id="IPR029018">
    <property type="entry name" value="Hex-like_dom2"/>
</dbReference>
<evidence type="ECO:0000256" key="3">
    <source>
        <dbReference type="ARBA" id="ARBA00012663"/>
    </source>
</evidence>
<keyword evidence="10" id="KW-1185">Reference proteome</keyword>
<feature type="domain" description="Beta-hexosaminidase bacterial type N-terminal" evidence="7">
    <location>
        <begin position="171"/>
        <end position="294"/>
    </location>
</feature>
<dbReference type="Pfam" id="PF02838">
    <property type="entry name" value="Glyco_hydro_20b"/>
    <property type="match status" value="1"/>
</dbReference>
<feature type="domain" description="Glycoside hydrolase family 20 catalytic" evidence="6">
    <location>
        <begin position="297"/>
        <end position="708"/>
    </location>
</feature>
<evidence type="ECO:0000259" key="8">
    <source>
        <dbReference type="Pfam" id="PF03174"/>
    </source>
</evidence>
<dbReference type="Proteomes" id="UP001597418">
    <property type="component" value="Unassembled WGS sequence"/>
</dbReference>
<comment type="caution">
    <text evidence="9">The sequence shown here is derived from an EMBL/GenBank/DDBJ whole genome shotgun (WGS) entry which is preliminary data.</text>
</comment>
<protein>
    <recommendedName>
        <fullName evidence="3">beta-N-acetylhexosaminidase</fullName>
        <ecNumber evidence="3">3.2.1.52</ecNumber>
    </recommendedName>
</protein>
<dbReference type="Pfam" id="PF03174">
    <property type="entry name" value="CHB_HEX_C"/>
    <property type="match status" value="1"/>
</dbReference>
<reference evidence="10" key="1">
    <citation type="journal article" date="2019" name="Int. J. Syst. Evol. Microbiol.">
        <title>The Global Catalogue of Microorganisms (GCM) 10K type strain sequencing project: providing services to taxonomists for standard genome sequencing and annotation.</title>
        <authorList>
            <consortium name="The Broad Institute Genomics Platform"/>
            <consortium name="The Broad Institute Genome Sequencing Center for Infectious Disease"/>
            <person name="Wu L."/>
            <person name="Ma J."/>
        </authorList>
    </citation>
    <scope>NUCLEOTIDE SEQUENCE [LARGE SCALE GENOMIC DNA]</scope>
    <source>
        <strain evidence="10">KCTC 42247</strain>
    </source>
</reference>
<sequence>MKKIGLSISAYLIALSLGYAQQPYSLSWRVSPQDTTGKQFDIVLKNNHSETLDISKYNLWFNSNYHIKEQQQPNYKISDENGNLYRVNFKEAIRLAKLDSILLTYRTDFPITHTSIAPNGFYLQSKEDPTSVISLSNPQIIAPVLSTEKNVKMLADLYDKNDLFRSDAIQPILPTPKSISTTAAQYQLQTGFTYYIDPALAQELSTVLHDIAKDLAKWKPKNKTQVDNAHLAIQQIDGLAEDAYLLSIDAKGVRLQATHAKGAFYGIQSLLSLFPANFQDSKTISLPFVQVEDAPRYAYRGLMLDISRNFKDLKTLKKYVDVMARYKLNKLHLHFIDDEGWRLEIPSLPELTAIGANRTPHYADGSGIQPSYGSGANAKEKQYLSKEEFKELLRYANDRFVTIIPEVETPGHARAAVKAMEARYHRLVKAGQKEEAERFLMNDFQDTSTYYSAQYWQDNVMNPALPGTYRFIAHIMDEIKGMYDEAGLPLKVISIGGDELPTGSWEGSPKVQALMQEQGYASVHEVWTYYIDRVHTILKEKQLTMAGWEEVGMVNRGKGMEVNEKFADRGFLLDVWNNTIGGGQEDLAYKLANSGHNTVFVSASNFYFDMAWDNRFEEPGLTWASKTDLYHAYSLLPESYFANIQYTDRGKPLGEDYFKQKTRLTPQGANHLIGLKGALWAETVLDNDAMDYMIFPRFFALAERAWAPASEWENEANFDKEAFDKTYAAFINKVGKVELPKLHGFSGGFRYRLPAVGLKENNGKLFANVEYPGFAIQYTVSSSADRNAPAKPFPAGGLSLKSGEKIDVFTTDIDGRKGRISSYTK</sequence>
<dbReference type="RefSeq" id="WP_156472520.1">
    <property type="nucleotide sequence ID" value="NZ_JBHUMB010000006.1"/>
</dbReference>
<dbReference type="Gene3D" id="2.60.40.290">
    <property type="match status" value="1"/>
</dbReference>
<keyword evidence="4" id="KW-0378">Hydrolase</keyword>
<evidence type="ECO:0000259" key="6">
    <source>
        <dbReference type="Pfam" id="PF00728"/>
    </source>
</evidence>
<proteinExistence type="inferred from homology"/>
<dbReference type="InterPro" id="IPR013783">
    <property type="entry name" value="Ig-like_fold"/>
</dbReference>
<accession>A0ABW5UBX7</accession>
<evidence type="ECO:0000256" key="2">
    <source>
        <dbReference type="ARBA" id="ARBA00006285"/>
    </source>
</evidence>
<dbReference type="SUPFAM" id="SSF51445">
    <property type="entry name" value="(Trans)glycosidases"/>
    <property type="match status" value="1"/>
</dbReference>
<dbReference type="SUPFAM" id="SSF55545">
    <property type="entry name" value="beta-N-acetylhexosaminidase-like domain"/>
    <property type="match status" value="1"/>
</dbReference>
<dbReference type="PANTHER" id="PTHR22600">
    <property type="entry name" value="BETA-HEXOSAMINIDASE"/>
    <property type="match status" value="1"/>
</dbReference>
<comment type="catalytic activity">
    <reaction evidence="1">
        <text>Hydrolysis of terminal non-reducing N-acetyl-D-hexosamine residues in N-acetyl-beta-D-hexosaminides.</text>
        <dbReference type="EC" id="3.2.1.52"/>
    </reaction>
</comment>
<dbReference type="EMBL" id="JBHUMB010000006">
    <property type="protein sequence ID" value="MFD2743338.1"/>
    <property type="molecule type" value="Genomic_DNA"/>
</dbReference>
<evidence type="ECO:0000313" key="9">
    <source>
        <dbReference type="EMBL" id="MFD2743338.1"/>
    </source>
</evidence>